<keyword evidence="7 9" id="KW-0472">Membrane</keyword>
<feature type="transmembrane region" description="Helical" evidence="9">
    <location>
        <begin position="126"/>
        <end position="144"/>
    </location>
</feature>
<dbReference type="SUPFAM" id="SSF103473">
    <property type="entry name" value="MFS general substrate transporter"/>
    <property type="match status" value="2"/>
</dbReference>
<comment type="subcellular location">
    <subcellularLocation>
        <location evidence="1">Cell membrane</location>
        <topology evidence="1">Multi-pass membrane protein</topology>
    </subcellularLocation>
</comment>
<keyword evidence="4" id="KW-1003">Cell membrane</keyword>
<name>A0A2V1HUZ9_9MICO</name>
<dbReference type="InterPro" id="IPR020846">
    <property type="entry name" value="MFS_dom"/>
</dbReference>
<keyword evidence="3" id="KW-0813">Transport</keyword>
<feature type="transmembrane region" description="Helical" evidence="9">
    <location>
        <begin position="214"/>
        <end position="234"/>
    </location>
</feature>
<keyword evidence="12" id="KW-1185">Reference proteome</keyword>
<dbReference type="PANTHER" id="PTHR23501:SF197">
    <property type="entry name" value="COMD"/>
    <property type="match status" value="1"/>
</dbReference>
<dbReference type="InterPro" id="IPR011701">
    <property type="entry name" value="MFS"/>
</dbReference>
<dbReference type="OrthoDB" id="7375466at2"/>
<comment type="caution">
    <text evidence="11">The sequence shown here is derived from an EMBL/GenBank/DDBJ whole genome shotgun (WGS) entry which is preliminary data.</text>
</comment>
<feature type="transmembrane region" description="Helical" evidence="9">
    <location>
        <begin position="95"/>
        <end position="114"/>
    </location>
</feature>
<proteinExistence type="inferred from homology"/>
<feature type="compositionally biased region" description="Low complexity" evidence="8">
    <location>
        <begin position="1"/>
        <end position="12"/>
    </location>
</feature>
<evidence type="ECO:0000313" key="11">
    <source>
        <dbReference type="EMBL" id="PVZ95542.1"/>
    </source>
</evidence>
<feature type="transmembrane region" description="Helical" evidence="9">
    <location>
        <begin position="150"/>
        <end position="172"/>
    </location>
</feature>
<feature type="transmembrane region" description="Helical" evidence="9">
    <location>
        <begin position="381"/>
        <end position="400"/>
    </location>
</feature>
<dbReference type="InterPro" id="IPR004638">
    <property type="entry name" value="EmrB-like"/>
</dbReference>
<dbReference type="CDD" id="cd17502">
    <property type="entry name" value="MFS_Azr1_MDR_like"/>
    <property type="match status" value="1"/>
</dbReference>
<evidence type="ECO:0000256" key="9">
    <source>
        <dbReference type="SAM" id="Phobius"/>
    </source>
</evidence>
<feature type="transmembrane region" description="Helical" evidence="9">
    <location>
        <begin position="274"/>
        <end position="296"/>
    </location>
</feature>
<evidence type="ECO:0000313" key="12">
    <source>
        <dbReference type="Proteomes" id="UP000244893"/>
    </source>
</evidence>
<feature type="compositionally biased region" description="Polar residues" evidence="8">
    <location>
        <begin position="34"/>
        <end position="45"/>
    </location>
</feature>
<dbReference type="PROSITE" id="PS50850">
    <property type="entry name" value="MFS"/>
    <property type="match status" value="1"/>
</dbReference>
<evidence type="ECO:0000256" key="6">
    <source>
        <dbReference type="ARBA" id="ARBA00022989"/>
    </source>
</evidence>
<gene>
    <name evidence="11" type="ORF">DDQ50_03310</name>
</gene>
<dbReference type="Gene3D" id="1.20.1250.20">
    <property type="entry name" value="MFS general substrate transporter like domains"/>
    <property type="match status" value="1"/>
</dbReference>
<evidence type="ECO:0000256" key="1">
    <source>
        <dbReference type="ARBA" id="ARBA00004651"/>
    </source>
</evidence>
<dbReference type="PRINTS" id="PR01036">
    <property type="entry name" value="TCRTETB"/>
</dbReference>
<feature type="region of interest" description="Disordered" evidence="8">
    <location>
        <begin position="1"/>
        <end position="50"/>
    </location>
</feature>
<feature type="transmembrane region" description="Helical" evidence="9">
    <location>
        <begin position="518"/>
        <end position="537"/>
    </location>
</feature>
<evidence type="ECO:0000256" key="7">
    <source>
        <dbReference type="ARBA" id="ARBA00023136"/>
    </source>
</evidence>
<feature type="transmembrane region" description="Helical" evidence="9">
    <location>
        <begin position="348"/>
        <end position="369"/>
    </location>
</feature>
<dbReference type="InterPro" id="IPR036259">
    <property type="entry name" value="MFS_trans_sf"/>
</dbReference>
<feature type="transmembrane region" description="Helical" evidence="9">
    <location>
        <begin position="406"/>
        <end position="431"/>
    </location>
</feature>
<evidence type="ECO:0000256" key="5">
    <source>
        <dbReference type="ARBA" id="ARBA00022692"/>
    </source>
</evidence>
<dbReference type="Proteomes" id="UP000244893">
    <property type="component" value="Unassembled WGS sequence"/>
</dbReference>
<comment type="similarity">
    <text evidence="2">Belongs to the major facilitator superfamily. TCR/Tet family.</text>
</comment>
<dbReference type="EMBL" id="QEOP01000001">
    <property type="protein sequence ID" value="PVZ95542.1"/>
    <property type="molecule type" value="Genomic_DNA"/>
</dbReference>
<protein>
    <submittedName>
        <fullName evidence="11">MFS transporter</fullName>
    </submittedName>
</protein>
<dbReference type="NCBIfam" id="TIGR00711">
    <property type="entry name" value="efflux_EmrB"/>
    <property type="match status" value="1"/>
</dbReference>
<reference evidence="11 12" key="1">
    <citation type="submission" date="2018-05" db="EMBL/GenBank/DDBJ databases">
        <title>Amnibacterium sp. M8JJ-5, whole genome shotgun sequence.</title>
        <authorList>
            <person name="Tuo L."/>
        </authorList>
    </citation>
    <scope>NUCLEOTIDE SEQUENCE [LARGE SCALE GENOMIC DNA]</scope>
    <source>
        <strain evidence="11 12">M8JJ-5</strain>
    </source>
</reference>
<feature type="domain" description="Major facilitator superfamily (MFS) profile" evidence="10">
    <location>
        <begin position="61"/>
        <end position="541"/>
    </location>
</feature>
<feature type="compositionally biased region" description="Basic and acidic residues" evidence="8">
    <location>
        <begin position="18"/>
        <end position="30"/>
    </location>
</feature>
<sequence>MGGPRPFRIGGRIIRHPRPPEDLRARDRDAPNGNGETQLTTSVAKPQQDEGLPSTRSVLLVFAGLMVAMLLASLDQTIFSTALPTIVGQLNGVEHMLWVTTAYILASTIVMPVYGKLGDLIGRKWLFIIAISIFLVGSVMGGLADSMTTLIAGRAVQGLGGGGLMILALAIIADVVPARQRGKYSGIMGAVFAVSSVAGPLLGGFFTDGPGWRWAFWMNIPLGILAIVSALFFLKLPKRAYSKPRIDYPGMIVLAAAATSLVLFTTWGGNTYDWNSPVIIGLIIATVVFAGLFVFIESRAVEPVIPLKLFKNRNFNLTTSAGLITGVAMFGALAYMPTYLQMVTGVGATSAGLLMIPMMGALLISSIGSGQIVSKTGRYKLIPIVGMFVTALGLFLLSTLTAETAIWIMCAFLAVMGFGLGMSMQILTLVVQNSFPRAIVGTATSSNNFFRQIGSSLGAAIVGSLFVGRLTDLLASNLPAGGTGGTGNNSLTPAIVSALPDAVRTIVVDAYNDALTPIFLYMVPLVLVAAVLLMFVVEKPLATRIEKTEGEISFEAEVLDESLAAGANPTVEPVLSERTGSIRTVDENEKQSV</sequence>
<dbReference type="GO" id="GO:0022857">
    <property type="term" value="F:transmembrane transporter activity"/>
    <property type="evidence" value="ECO:0007669"/>
    <property type="project" value="InterPro"/>
</dbReference>
<organism evidence="11 12">
    <name type="scientific">Amnibacterium flavum</name>
    <dbReference type="NCBI Taxonomy" id="2173173"/>
    <lineage>
        <taxon>Bacteria</taxon>
        <taxon>Bacillati</taxon>
        <taxon>Actinomycetota</taxon>
        <taxon>Actinomycetes</taxon>
        <taxon>Micrococcales</taxon>
        <taxon>Microbacteriaceae</taxon>
        <taxon>Amnibacterium</taxon>
    </lineage>
</organism>
<dbReference type="Pfam" id="PF07690">
    <property type="entry name" value="MFS_1"/>
    <property type="match status" value="1"/>
</dbReference>
<keyword evidence="6 9" id="KW-1133">Transmembrane helix</keyword>
<evidence type="ECO:0000256" key="8">
    <source>
        <dbReference type="SAM" id="MobiDB-lite"/>
    </source>
</evidence>
<dbReference type="PANTHER" id="PTHR23501">
    <property type="entry name" value="MAJOR FACILITATOR SUPERFAMILY"/>
    <property type="match status" value="1"/>
</dbReference>
<feature type="transmembrane region" description="Helical" evidence="9">
    <location>
        <begin position="246"/>
        <end position="268"/>
    </location>
</feature>
<evidence type="ECO:0000259" key="10">
    <source>
        <dbReference type="PROSITE" id="PS50850"/>
    </source>
</evidence>
<feature type="transmembrane region" description="Helical" evidence="9">
    <location>
        <begin position="58"/>
        <end position="83"/>
    </location>
</feature>
<accession>A0A2V1HUZ9</accession>
<feature type="transmembrane region" description="Helical" evidence="9">
    <location>
        <begin position="317"/>
        <end position="336"/>
    </location>
</feature>
<dbReference type="AlphaFoldDB" id="A0A2V1HUZ9"/>
<dbReference type="FunFam" id="1.20.1720.10:FF:000004">
    <property type="entry name" value="EmrB/QacA family drug resistance transporter"/>
    <property type="match status" value="1"/>
</dbReference>
<feature type="transmembrane region" description="Helical" evidence="9">
    <location>
        <begin position="452"/>
        <end position="471"/>
    </location>
</feature>
<evidence type="ECO:0000256" key="3">
    <source>
        <dbReference type="ARBA" id="ARBA00022448"/>
    </source>
</evidence>
<evidence type="ECO:0000256" key="2">
    <source>
        <dbReference type="ARBA" id="ARBA00007520"/>
    </source>
</evidence>
<dbReference type="GO" id="GO:0005886">
    <property type="term" value="C:plasma membrane"/>
    <property type="evidence" value="ECO:0007669"/>
    <property type="project" value="UniProtKB-SubCell"/>
</dbReference>
<evidence type="ECO:0000256" key="4">
    <source>
        <dbReference type="ARBA" id="ARBA00022475"/>
    </source>
</evidence>
<keyword evidence="5 9" id="KW-0812">Transmembrane</keyword>
<feature type="transmembrane region" description="Helical" evidence="9">
    <location>
        <begin position="184"/>
        <end position="202"/>
    </location>
</feature>
<dbReference type="Gene3D" id="1.20.1720.10">
    <property type="entry name" value="Multidrug resistance protein D"/>
    <property type="match status" value="1"/>
</dbReference>